<evidence type="ECO:0000313" key="3">
    <source>
        <dbReference type="Proteomes" id="UP000198848"/>
    </source>
</evidence>
<reference evidence="3" key="1">
    <citation type="submission" date="2016-10" db="EMBL/GenBank/DDBJ databases">
        <authorList>
            <person name="Varghese N."/>
            <person name="Submissions S."/>
        </authorList>
    </citation>
    <scope>NUCLEOTIDE SEQUENCE [LARGE SCALE GENOMIC DNA]</scope>
    <source>
        <strain evidence="3">DSM 24767</strain>
    </source>
</reference>
<evidence type="ECO:0000259" key="1">
    <source>
        <dbReference type="Pfam" id="PF18545"/>
    </source>
</evidence>
<dbReference type="AlphaFoldDB" id="A0A1H0ZR06"/>
<accession>A0A1H0ZR06</accession>
<feature type="domain" description="Halobacterial output" evidence="1">
    <location>
        <begin position="7"/>
        <end position="80"/>
    </location>
</feature>
<proteinExistence type="predicted"/>
<name>A0A1H0ZR06_NATTX</name>
<organism evidence="2 3">
    <name type="scientific">Natronobacterium texcoconense</name>
    <dbReference type="NCBI Taxonomy" id="1095778"/>
    <lineage>
        <taxon>Archaea</taxon>
        <taxon>Methanobacteriati</taxon>
        <taxon>Methanobacteriota</taxon>
        <taxon>Stenosarchaea group</taxon>
        <taxon>Halobacteria</taxon>
        <taxon>Halobacteriales</taxon>
        <taxon>Natrialbaceae</taxon>
        <taxon>Natronobacterium</taxon>
    </lineage>
</organism>
<dbReference type="OrthoDB" id="271604at2157"/>
<sequence length="93" mass="9985">MERGRSPSVSITVVEEIARREGVDPVDLTPPLHDVVDTDALDALFHTSGLEDANGNPTLEFSYHGYRICVDGPEAIDVTPDDRRSGAFGSGDS</sequence>
<dbReference type="Pfam" id="PF18545">
    <property type="entry name" value="HalOD1"/>
    <property type="match status" value="1"/>
</dbReference>
<dbReference type="EMBL" id="FNLC01000001">
    <property type="protein sequence ID" value="SDQ29456.1"/>
    <property type="molecule type" value="Genomic_DNA"/>
</dbReference>
<evidence type="ECO:0000313" key="2">
    <source>
        <dbReference type="EMBL" id="SDQ29456.1"/>
    </source>
</evidence>
<gene>
    <name evidence="2" type="ORF">SAMN04489842_0383</name>
</gene>
<dbReference type="Proteomes" id="UP000198848">
    <property type="component" value="Unassembled WGS sequence"/>
</dbReference>
<keyword evidence="3" id="KW-1185">Reference proteome</keyword>
<dbReference type="InterPro" id="IPR040624">
    <property type="entry name" value="HalOD1"/>
</dbReference>
<protein>
    <recommendedName>
        <fullName evidence="1">Halobacterial output domain-containing protein</fullName>
    </recommendedName>
</protein>
<dbReference type="STRING" id="1095778.SAMN04489842_0383"/>